<dbReference type="Proteomes" id="UP000324748">
    <property type="component" value="Unassembled WGS sequence"/>
</dbReference>
<reference evidence="1 2" key="1">
    <citation type="submission" date="2019-05" db="EMBL/GenBank/DDBJ databases">
        <title>Emergence of the Ug99 lineage of the wheat stem rust pathogen through somatic hybridization.</title>
        <authorList>
            <person name="Li F."/>
            <person name="Upadhyaya N.M."/>
            <person name="Sperschneider J."/>
            <person name="Matny O."/>
            <person name="Nguyen-Phuc H."/>
            <person name="Mago R."/>
            <person name="Raley C."/>
            <person name="Miller M.E."/>
            <person name="Silverstein K.A.T."/>
            <person name="Henningsen E."/>
            <person name="Hirsch C.D."/>
            <person name="Visser B."/>
            <person name="Pretorius Z.A."/>
            <person name="Steffenson B.J."/>
            <person name="Schwessinger B."/>
            <person name="Dodds P.N."/>
            <person name="Figueroa M."/>
        </authorList>
    </citation>
    <scope>NUCLEOTIDE SEQUENCE [LARGE SCALE GENOMIC DNA]</scope>
    <source>
        <strain evidence="1">21-0</strain>
    </source>
</reference>
<dbReference type="AlphaFoldDB" id="A0A5B0LMR6"/>
<evidence type="ECO:0000313" key="2">
    <source>
        <dbReference type="Proteomes" id="UP000324748"/>
    </source>
</evidence>
<evidence type="ECO:0000313" key="1">
    <source>
        <dbReference type="EMBL" id="KAA1065822.1"/>
    </source>
</evidence>
<organism evidence="1 2">
    <name type="scientific">Puccinia graminis f. sp. tritici</name>
    <dbReference type="NCBI Taxonomy" id="56615"/>
    <lineage>
        <taxon>Eukaryota</taxon>
        <taxon>Fungi</taxon>
        <taxon>Dikarya</taxon>
        <taxon>Basidiomycota</taxon>
        <taxon>Pucciniomycotina</taxon>
        <taxon>Pucciniomycetes</taxon>
        <taxon>Pucciniales</taxon>
        <taxon>Pucciniaceae</taxon>
        <taxon>Puccinia</taxon>
    </lineage>
</organism>
<protein>
    <submittedName>
        <fullName evidence="1">Uncharacterized protein</fullName>
    </submittedName>
</protein>
<sequence length="105" mass="11923">MVALNPYICADADVRSQFRQKHTSASAGGYPASEWAERGSRLFQETTSYSLNTRSFHPQPQPFQTLDLTISLDLVDFQSSIADHLVRLHLVRKDNRTFDLSSIDH</sequence>
<accession>A0A5B0LMR6</accession>
<comment type="caution">
    <text evidence="1">The sequence shown here is derived from an EMBL/GenBank/DDBJ whole genome shotgun (WGS) entry which is preliminary data.</text>
</comment>
<proteinExistence type="predicted"/>
<gene>
    <name evidence="1" type="ORF">PGT21_011313</name>
</gene>
<name>A0A5B0LMR6_PUCGR</name>
<keyword evidence="2" id="KW-1185">Reference proteome</keyword>
<dbReference type="EMBL" id="VSWC01000196">
    <property type="protein sequence ID" value="KAA1065822.1"/>
    <property type="molecule type" value="Genomic_DNA"/>
</dbReference>